<dbReference type="CDD" id="cd06223">
    <property type="entry name" value="PRTases_typeI"/>
    <property type="match status" value="1"/>
</dbReference>
<keyword evidence="3" id="KW-1185">Reference proteome</keyword>
<gene>
    <name evidence="2" type="ORF">GC093_17880</name>
</gene>
<dbReference type="PANTHER" id="PTHR47505">
    <property type="entry name" value="DNA UTILIZATION PROTEIN YHGH"/>
    <property type="match status" value="1"/>
</dbReference>
<comment type="similarity">
    <text evidence="1">Belongs to the ComF/GntX family.</text>
</comment>
<dbReference type="InterPro" id="IPR029057">
    <property type="entry name" value="PRTase-like"/>
</dbReference>
<evidence type="ECO:0000256" key="1">
    <source>
        <dbReference type="ARBA" id="ARBA00008007"/>
    </source>
</evidence>
<proteinExistence type="inferred from homology"/>
<comment type="caution">
    <text evidence="2">The sequence shown here is derived from an EMBL/GenBank/DDBJ whole genome shotgun (WGS) entry which is preliminary data.</text>
</comment>
<reference evidence="2" key="1">
    <citation type="submission" date="2019-10" db="EMBL/GenBank/DDBJ databases">
        <title>Description of Paenibacillus glebae sp. nov.</title>
        <authorList>
            <person name="Carlier A."/>
            <person name="Qi S."/>
        </authorList>
    </citation>
    <scope>NUCLEOTIDE SEQUENCE</scope>
    <source>
        <strain evidence="2">LMG 31456</strain>
    </source>
</reference>
<dbReference type="Proteomes" id="UP000641588">
    <property type="component" value="Unassembled WGS sequence"/>
</dbReference>
<dbReference type="Gene3D" id="3.40.50.2020">
    <property type="match status" value="1"/>
</dbReference>
<evidence type="ECO:0000313" key="2">
    <source>
        <dbReference type="EMBL" id="NOU95079.1"/>
    </source>
</evidence>
<dbReference type="InterPro" id="IPR000836">
    <property type="entry name" value="PRTase_dom"/>
</dbReference>
<evidence type="ECO:0000313" key="3">
    <source>
        <dbReference type="Proteomes" id="UP000641588"/>
    </source>
</evidence>
<sequence>MLAPNRLTCLACHAAYTSPGELPLCRNCADKIPWILQPRCATCGRPETCMDCVRRKDSYFERNRSAVSYNPQMKGWLGIYKYRGHEEMRRLIGSMLLHAYNLHKHEAVVGSADCSEMITYVPLSDKRLTERGFNQSQQLAEELGRKTGLPVIPLLQRTRHTDKQSFKTRVDRIEDLQGVFAVDPSAKDKHKALFSSSKVTLYVVDDVYTTGSTLNECAKAIKKEFHSVDICGISWAR</sequence>
<name>A0A972JZY6_9BACL</name>
<dbReference type="InterPro" id="IPR051910">
    <property type="entry name" value="ComF/GntX_DNA_util-trans"/>
</dbReference>
<protein>
    <submittedName>
        <fullName evidence="2">ComF family protein</fullName>
    </submittedName>
</protein>
<dbReference type="SUPFAM" id="SSF53271">
    <property type="entry name" value="PRTase-like"/>
    <property type="match status" value="1"/>
</dbReference>
<organism evidence="2 3">
    <name type="scientific">Paenibacillus foliorum</name>
    <dbReference type="NCBI Taxonomy" id="2654974"/>
    <lineage>
        <taxon>Bacteria</taxon>
        <taxon>Bacillati</taxon>
        <taxon>Bacillota</taxon>
        <taxon>Bacilli</taxon>
        <taxon>Bacillales</taxon>
        <taxon>Paenibacillaceae</taxon>
        <taxon>Paenibacillus</taxon>
    </lineage>
</organism>
<dbReference type="AlphaFoldDB" id="A0A972JZY6"/>
<accession>A0A972JZY6</accession>
<dbReference type="PANTHER" id="PTHR47505:SF1">
    <property type="entry name" value="DNA UTILIZATION PROTEIN YHGH"/>
    <property type="match status" value="1"/>
</dbReference>
<dbReference type="EMBL" id="WHOD01000067">
    <property type="protein sequence ID" value="NOU95079.1"/>
    <property type="molecule type" value="Genomic_DNA"/>
</dbReference>